<dbReference type="PANTHER" id="PTHR31595">
    <property type="entry name" value="LONG-CHAIN-ALCOHOL O-FATTY-ACYLTRANSFERASE 3-RELATED"/>
    <property type="match status" value="1"/>
</dbReference>
<evidence type="ECO:0000256" key="2">
    <source>
        <dbReference type="ARBA" id="ARBA00005179"/>
    </source>
</evidence>
<dbReference type="GO" id="GO:0006629">
    <property type="term" value="P:lipid metabolic process"/>
    <property type="evidence" value="ECO:0007669"/>
    <property type="project" value="UniProtKB-KW"/>
</dbReference>
<gene>
    <name evidence="12" type="ORF">STAS_08966</name>
</gene>
<dbReference type="PANTHER" id="PTHR31595:SF57">
    <property type="entry name" value="OS04G0481900 PROTEIN"/>
    <property type="match status" value="1"/>
</dbReference>
<evidence type="ECO:0000256" key="5">
    <source>
        <dbReference type="ARBA" id="ARBA00022692"/>
    </source>
</evidence>
<comment type="caution">
    <text evidence="12">The sequence shown here is derived from an EMBL/GenBank/DDBJ whole genome shotgun (WGS) entry which is preliminary data.</text>
</comment>
<keyword evidence="7" id="KW-0443">Lipid metabolism</keyword>
<name>A0A5A7PJC3_STRAF</name>
<evidence type="ECO:0000256" key="1">
    <source>
        <dbReference type="ARBA" id="ARBA00004141"/>
    </source>
</evidence>
<dbReference type="EMBL" id="BKCP01004639">
    <property type="protein sequence ID" value="GER32870.1"/>
    <property type="molecule type" value="Genomic_DNA"/>
</dbReference>
<accession>A0A5A7PJC3</accession>
<keyword evidence="8 10" id="KW-0472">Membrane</keyword>
<feature type="transmembrane region" description="Helical" evidence="10">
    <location>
        <begin position="220"/>
        <end position="243"/>
    </location>
</feature>
<proteinExistence type="inferred from homology"/>
<evidence type="ECO:0000313" key="12">
    <source>
        <dbReference type="EMBL" id="GER32870.1"/>
    </source>
</evidence>
<evidence type="ECO:0000256" key="6">
    <source>
        <dbReference type="ARBA" id="ARBA00022989"/>
    </source>
</evidence>
<reference evidence="13" key="1">
    <citation type="journal article" date="2019" name="Curr. Biol.">
        <title>Genome Sequence of Striga asiatica Provides Insight into the Evolution of Plant Parasitism.</title>
        <authorList>
            <person name="Yoshida S."/>
            <person name="Kim S."/>
            <person name="Wafula E.K."/>
            <person name="Tanskanen J."/>
            <person name="Kim Y.M."/>
            <person name="Honaas L."/>
            <person name="Yang Z."/>
            <person name="Spallek T."/>
            <person name="Conn C.E."/>
            <person name="Ichihashi Y."/>
            <person name="Cheong K."/>
            <person name="Cui S."/>
            <person name="Der J.P."/>
            <person name="Gundlach H."/>
            <person name="Jiao Y."/>
            <person name="Hori C."/>
            <person name="Ishida J.K."/>
            <person name="Kasahara H."/>
            <person name="Kiba T."/>
            <person name="Kim M.S."/>
            <person name="Koo N."/>
            <person name="Laohavisit A."/>
            <person name="Lee Y.H."/>
            <person name="Lumba S."/>
            <person name="McCourt P."/>
            <person name="Mortimer J.C."/>
            <person name="Mutuku J.M."/>
            <person name="Nomura T."/>
            <person name="Sasaki-Sekimoto Y."/>
            <person name="Seto Y."/>
            <person name="Wang Y."/>
            <person name="Wakatake T."/>
            <person name="Sakakibara H."/>
            <person name="Demura T."/>
            <person name="Yamaguchi S."/>
            <person name="Yoneyama K."/>
            <person name="Manabe R.I."/>
            <person name="Nelson D.C."/>
            <person name="Schulman A.H."/>
            <person name="Timko M.P."/>
            <person name="dePamphilis C.W."/>
            <person name="Choi D."/>
            <person name="Shirasu K."/>
        </authorList>
    </citation>
    <scope>NUCLEOTIDE SEQUENCE [LARGE SCALE GENOMIC DNA]</scope>
    <source>
        <strain evidence="13">cv. UVA1</strain>
    </source>
</reference>
<evidence type="ECO:0000256" key="10">
    <source>
        <dbReference type="SAM" id="Phobius"/>
    </source>
</evidence>
<keyword evidence="13" id="KW-1185">Reference proteome</keyword>
<dbReference type="GO" id="GO:0016020">
    <property type="term" value="C:membrane"/>
    <property type="evidence" value="ECO:0007669"/>
    <property type="project" value="UniProtKB-SubCell"/>
</dbReference>
<evidence type="ECO:0000256" key="8">
    <source>
        <dbReference type="ARBA" id="ARBA00023136"/>
    </source>
</evidence>
<evidence type="ECO:0000256" key="3">
    <source>
        <dbReference type="ARBA" id="ARBA00007282"/>
    </source>
</evidence>
<dbReference type="OrthoDB" id="361039at2759"/>
<evidence type="ECO:0000256" key="9">
    <source>
        <dbReference type="ARBA" id="ARBA00023315"/>
    </source>
</evidence>
<comment type="similarity">
    <text evidence="3">Belongs to the wax synthase family.</text>
</comment>
<keyword evidence="6 10" id="KW-1133">Transmembrane helix</keyword>
<dbReference type="AlphaFoldDB" id="A0A5A7PJC3"/>
<comment type="pathway">
    <text evidence="2">Secondary metabolite biosynthesis.</text>
</comment>
<evidence type="ECO:0000256" key="7">
    <source>
        <dbReference type="ARBA" id="ARBA00023098"/>
    </source>
</evidence>
<dbReference type="Pfam" id="PF13813">
    <property type="entry name" value="MBOAT_2"/>
    <property type="match status" value="1"/>
</dbReference>
<dbReference type="Proteomes" id="UP000325081">
    <property type="component" value="Unassembled WGS sequence"/>
</dbReference>
<evidence type="ECO:0000256" key="4">
    <source>
        <dbReference type="ARBA" id="ARBA00022679"/>
    </source>
</evidence>
<dbReference type="InterPro" id="IPR044851">
    <property type="entry name" value="Wax_synthase"/>
</dbReference>
<feature type="domain" description="Wax synthase" evidence="11">
    <location>
        <begin position="175"/>
        <end position="258"/>
    </location>
</feature>
<feature type="transmembrane region" description="Helical" evidence="10">
    <location>
        <begin position="255"/>
        <end position="273"/>
    </location>
</feature>
<dbReference type="InterPro" id="IPR032805">
    <property type="entry name" value="Wax_synthase_dom"/>
</dbReference>
<feature type="transmembrane region" description="Helical" evidence="10">
    <location>
        <begin position="32"/>
        <end position="49"/>
    </location>
</feature>
<protein>
    <submittedName>
        <fullName evidence="12">MBOAT (Membrane bound O-acyl transferase) family protein</fullName>
    </submittedName>
</protein>
<comment type="subcellular location">
    <subcellularLocation>
        <location evidence="1">Membrane</location>
        <topology evidence="1">Multi-pass membrane protein</topology>
    </subcellularLocation>
</comment>
<evidence type="ECO:0000313" key="13">
    <source>
        <dbReference type="Proteomes" id="UP000325081"/>
    </source>
</evidence>
<organism evidence="12 13">
    <name type="scientific">Striga asiatica</name>
    <name type="common">Asiatic witchweed</name>
    <name type="synonym">Buchnera asiatica</name>
    <dbReference type="NCBI Taxonomy" id="4170"/>
    <lineage>
        <taxon>Eukaryota</taxon>
        <taxon>Viridiplantae</taxon>
        <taxon>Streptophyta</taxon>
        <taxon>Embryophyta</taxon>
        <taxon>Tracheophyta</taxon>
        <taxon>Spermatophyta</taxon>
        <taxon>Magnoliopsida</taxon>
        <taxon>eudicotyledons</taxon>
        <taxon>Gunneridae</taxon>
        <taxon>Pentapetalae</taxon>
        <taxon>asterids</taxon>
        <taxon>lamiids</taxon>
        <taxon>Lamiales</taxon>
        <taxon>Orobanchaceae</taxon>
        <taxon>Buchnereae</taxon>
        <taxon>Striga</taxon>
    </lineage>
</organism>
<feature type="transmembrane region" description="Helical" evidence="10">
    <location>
        <begin position="280"/>
        <end position="302"/>
    </location>
</feature>
<evidence type="ECO:0000259" key="11">
    <source>
        <dbReference type="Pfam" id="PF13813"/>
    </source>
</evidence>
<feature type="transmembrane region" description="Helical" evidence="10">
    <location>
        <begin position="56"/>
        <end position="79"/>
    </location>
</feature>
<sequence>MACEIMNITRVWSVAMACLCYCHFVSARLPQGKWRLISLLPVFPIFAALPLHTTSAFFTALTAFSITWLATFKLLLFAFDASQPSSIPAFIATVALPFRVRPKNAPSRPHKKLPLNLATEIPIAASLISILSNYKDRIGPNPVLLAYCCLVFLMVDIVVEISSSAGRALLGLELEPASDEPYLATSLREFWGRRWNLTVNDVLRRTVYRPVRSAAGGGRCAAMAAVMGSFLVSGLMHELLFWYVTRAWPSWEMTAFFVLHGACVAAEFGLGAAGRDRWRLPWFVGGPLTIGFVVGSSSWLFFPPLVRNGADVRVIEEFRYVAKVVKGNIVNFLCFVGSRQD</sequence>
<keyword evidence="9" id="KW-0012">Acyltransferase</keyword>
<dbReference type="GO" id="GO:0008374">
    <property type="term" value="F:O-acyltransferase activity"/>
    <property type="evidence" value="ECO:0007669"/>
    <property type="project" value="InterPro"/>
</dbReference>
<keyword evidence="5 10" id="KW-0812">Transmembrane</keyword>
<keyword evidence="4 12" id="KW-0808">Transferase</keyword>